<accession>A0A0D8BPZ4</accession>
<organism evidence="1 2">
    <name type="scientific">Geobacillus kaustophilus</name>
    <dbReference type="NCBI Taxonomy" id="1462"/>
    <lineage>
        <taxon>Bacteria</taxon>
        <taxon>Bacillati</taxon>
        <taxon>Bacillota</taxon>
        <taxon>Bacilli</taxon>
        <taxon>Bacillales</taxon>
        <taxon>Anoxybacillaceae</taxon>
        <taxon>Geobacillus</taxon>
        <taxon>Geobacillus thermoleovorans group</taxon>
    </lineage>
</organism>
<dbReference type="AlphaFoldDB" id="A0A0D8BPZ4"/>
<dbReference type="PATRIC" id="fig|1462.6.peg.606"/>
<gene>
    <name evidence="1" type="ORF">LG52_478</name>
</gene>
<comment type="caution">
    <text evidence="1">The sequence shown here is derived from an EMBL/GenBank/DDBJ whole genome shotgun (WGS) entry which is preliminary data.</text>
</comment>
<reference evidence="1 2" key="1">
    <citation type="submission" date="2015-01" db="EMBL/GenBank/DDBJ databases">
        <authorList>
            <person name="Filippidou S."/>
            <person name="Jeanneret N."/>
            <person name="Russel-Delif L."/>
            <person name="Junier T."/>
            <person name="Wunderlin T."/>
            <person name="Molina V."/>
            <person name="Johnson S.L."/>
            <person name="Davenport K.W."/>
            <person name="Chain P.S."/>
            <person name="Dorador C."/>
            <person name="Junier P."/>
        </authorList>
    </citation>
    <scope>NUCLEOTIDE SEQUENCE [LARGE SCALE GENOMIC DNA]</scope>
    <source>
        <strain evidence="1 2">Et7/4</strain>
    </source>
</reference>
<dbReference type="EMBL" id="JYBP01000003">
    <property type="protein sequence ID" value="KJE26201.1"/>
    <property type="molecule type" value="Genomic_DNA"/>
</dbReference>
<sequence>MFQSSPSLLAGCNFVGLGFSSIFVGFNPHPAFWLGATKPPLNHYNHREFQSSPSLLAGCNLLPLVNHLFNPVSILTQPFGWVQRPDCPVGRSFWWFQSSPSLLAGCNLFKQVFPYFVSLFQSSPSLLAGCNIAAVLIDDEIVLFQSSPSLLAGCNYPFL</sequence>
<evidence type="ECO:0000313" key="2">
    <source>
        <dbReference type="Proteomes" id="UP000032522"/>
    </source>
</evidence>
<protein>
    <submittedName>
        <fullName evidence="1">Uncharacterized protein</fullName>
    </submittedName>
</protein>
<evidence type="ECO:0000313" key="1">
    <source>
        <dbReference type="EMBL" id="KJE26201.1"/>
    </source>
</evidence>
<dbReference type="Proteomes" id="UP000032522">
    <property type="component" value="Unassembled WGS sequence"/>
</dbReference>
<name>A0A0D8BPZ4_GEOKU</name>
<proteinExistence type="predicted"/>